<evidence type="ECO:0000313" key="7">
    <source>
        <dbReference type="Proteomes" id="UP000231932"/>
    </source>
</evidence>
<keyword evidence="2 3" id="KW-0450">Lipoyl</keyword>
<feature type="domain" description="Lipoyl-binding" evidence="5">
    <location>
        <begin position="23"/>
        <end position="105"/>
    </location>
</feature>
<dbReference type="InterPro" id="IPR003016">
    <property type="entry name" value="2-oxoA_DH_lipoyl-BS"/>
</dbReference>
<dbReference type="SUPFAM" id="SSF51230">
    <property type="entry name" value="Single hybrid motif"/>
    <property type="match status" value="1"/>
</dbReference>
<dbReference type="Pfam" id="PF01597">
    <property type="entry name" value="GCV_H"/>
    <property type="match status" value="1"/>
</dbReference>
<dbReference type="InterPro" id="IPR002930">
    <property type="entry name" value="GCV_H"/>
</dbReference>
<dbReference type="GO" id="GO:0005829">
    <property type="term" value="C:cytosol"/>
    <property type="evidence" value="ECO:0007669"/>
    <property type="project" value="TreeGrafter"/>
</dbReference>
<sequence>MSQIPEELKYSKEHEWVRVDGNRAVIGITDFAQSELGDIVFVELPAIGAEVKAGETFGTVESVKTVSDLYAPVSGKVVEVNGNLGDAPEKVNEDPYGDGWMIAVEMSNPQEVASLLDANGYNAHINA</sequence>
<dbReference type="InterPro" id="IPR000089">
    <property type="entry name" value="Biotin_lipoyl"/>
</dbReference>
<evidence type="ECO:0000256" key="4">
    <source>
        <dbReference type="PIRSR" id="PIRSR617453-50"/>
    </source>
</evidence>
<dbReference type="InterPro" id="IPR017453">
    <property type="entry name" value="GCV_H_sub"/>
</dbReference>
<keyword evidence="7" id="KW-1185">Reference proteome</keyword>
<dbReference type="GO" id="GO:0019464">
    <property type="term" value="P:glycine decarboxylation via glycine cleavage system"/>
    <property type="evidence" value="ECO:0007669"/>
    <property type="project" value="UniProtKB-UniRule"/>
</dbReference>
<dbReference type="HAMAP" id="MF_00272">
    <property type="entry name" value="GcvH"/>
    <property type="match status" value="1"/>
</dbReference>
<dbReference type="PROSITE" id="PS00189">
    <property type="entry name" value="LIPOYL"/>
    <property type="match status" value="1"/>
</dbReference>
<reference evidence="7" key="1">
    <citation type="submission" date="2017-11" db="EMBL/GenBank/DDBJ databases">
        <title>Complete Genome Sequence of Kyrpidia sp. Strain EA-1, a thermophilic, hydrogen-oxidizing Bacterium, isolated from the Azores.</title>
        <authorList>
            <person name="Reiner J.E."/>
            <person name="Lapp C.J."/>
            <person name="Bunk B."/>
            <person name="Gescher J."/>
        </authorList>
    </citation>
    <scope>NUCLEOTIDE SEQUENCE [LARGE SCALE GENOMIC DNA]</scope>
    <source>
        <strain evidence="7">EA-1</strain>
    </source>
</reference>
<evidence type="ECO:0000256" key="2">
    <source>
        <dbReference type="ARBA" id="ARBA00022823"/>
    </source>
</evidence>
<evidence type="ECO:0000313" key="6">
    <source>
        <dbReference type="EMBL" id="ATY84815.1"/>
    </source>
</evidence>
<comment type="similarity">
    <text evidence="1 3">Belongs to the GcvH family.</text>
</comment>
<comment type="function">
    <text evidence="3">Is also involved in protein lipoylation via its role as an octanoyl/lipoyl carrier protein intermediate.</text>
</comment>
<dbReference type="Proteomes" id="UP000231932">
    <property type="component" value="Chromosome"/>
</dbReference>
<organism evidence="6 7">
    <name type="scientific">Kyrpidia spormannii</name>
    <dbReference type="NCBI Taxonomy" id="2055160"/>
    <lineage>
        <taxon>Bacteria</taxon>
        <taxon>Bacillati</taxon>
        <taxon>Bacillota</taxon>
        <taxon>Bacilli</taxon>
        <taxon>Bacillales</taxon>
        <taxon>Alicyclobacillaceae</taxon>
        <taxon>Kyrpidia</taxon>
    </lineage>
</organism>
<evidence type="ECO:0000256" key="3">
    <source>
        <dbReference type="HAMAP-Rule" id="MF_00272"/>
    </source>
</evidence>
<dbReference type="NCBIfam" id="TIGR00527">
    <property type="entry name" value="gcvH"/>
    <property type="match status" value="1"/>
</dbReference>
<dbReference type="PROSITE" id="PS50968">
    <property type="entry name" value="BIOTINYL_LIPOYL"/>
    <property type="match status" value="1"/>
</dbReference>
<dbReference type="OrthoDB" id="9796712at2"/>
<dbReference type="InterPro" id="IPR033753">
    <property type="entry name" value="GCV_H/Fam206"/>
</dbReference>
<dbReference type="EMBL" id="CP024955">
    <property type="protein sequence ID" value="ATY84815.1"/>
    <property type="molecule type" value="Genomic_DNA"/>
</dbReference>
<comment type="subunit">
    <text evidence="3">The glycine cleavage system is composed of four proteins: P, T, L and H.</text>
</comment>
<comment type="function">
    <text evidence="3">The glycine cleavage system catalyzes the degradation of glycine. The H protein shuttles the methylamine group of glycine from the P protein to the T protein.</text>
</comment>
<feature type="modified residue" description="N6-lipoyllysine" evidence="3 4">
    <location>
        <position position="64"/>
    </location>
</feature>
<gene>
    <name evidence="3 6" type="primary">gcvH</name>
    <name evidence="6" type="ORF">CVV65_07685</name>
</gene>
<dbReference type="AlphaFoldDB" id="A0A2K8N6V5"/>
<accession>A0A2K8N6V5</accession>
<evidence type="ECO:0000259" key="5">
    <source>
        <dbReference type="PROSITE" id="PS50968"/>
    </source>
</evidence>
<dbReference type="KEGG" id="kyr:CVV65_07685"/>
<dbReference type="RefSeq" id="WP_100667623.1">
    <property type="nucleotide sequence ID" value="NZ_CP024955.1"/>
</dbReference>
<name>A0A2K8N6V5_9BACL</name>
<dbReference type="InterPro" id="IPR011053">
    <property type="entry name" value="Single_hybrid_motif"/>
</dbReference>
<dbReference type="GO" id="GO:0009249">
    <property type="term" value="P:protein lipoylation"/>
    <property type="evidence" value="ECO:0007669"/>
    <property type="project" value="UniProtKB-UniRule"/>
</dbReference>
<dbReference type="PANTHER" id="PTHR11715">
    <property type="entry name" value="GLYCINE CLEAVAGE SYSTEM H PROTEIN"/>
    <property type="match status" value="1"/>
</dbReference>
<dbReference type="CDD" id="cd06848">
    <property type="entry name" value="GCS_H"/>
    <property type="match status" value="1"/>
</dbReference>
<comment type="cofactor">
    <cofactor evidence="3">
        <name>(R)-lipoate</name>
        <dbReference type="ChEBI" id="CHEBI:83088"/>
    </cofactor>
    <text evidence="3">Binds 1 lipoyl cofactor covalently.</text>
</comment>
<dbReference type="NCBIfam" id="NF002270">
    <property type="entry name" value="PRK01202.1"/>
    <property type="match status" value="1"/>
</dbReference>
<evidence type="ECO:0000256" key="1">
    <source>
        <dbReference type="ARBA" id="ARBA00009249"/>
    </source>
</evidence>
<dbReference type="Gene3D" id="2.40.50.100">
    <property type="match status" value="1"/>
</dbReference>
<protein>
    <recommendedName>
        <fullName evidence="3">Glycine cleavage system H protein</fullName>
    </recommendedName>
    <alternativeName>
        <fullName evidence="3">Octanoyl/lipoyl carrier protein</fullName>
    </alternativeName>
</protein>
<proteinExistence type="inferred from homology"/>
<dbReference type="GO" id="GO:0005960">
    <property type="term" value="C:glycine cleavage complex"/>
    <property type="evidence" value="ECO:0007669"/>
    <property type="project" value="InterPro"/>
</dbReference>
<dbReference type="PANTHER" id="PTHR11715:SF3">
    <property type="entry name" value="GLYCINE CLEAVAGE SYSTEM H PROTEIN-RELATED"/>
    <property type="match status" value="1"/>
</dbReference>